<dbReference type="CDD" id="cd00446">
    <property type="entry name" value="GrpE"/>
    <property type="match status" value="1"/>
</dbReference>
<dbReference type="GO" id="GO:0051087">
    <property type="term" value="F:protein-folding chaperone binding"/>
    <property type="evidence" value="ECO:0007669"/>
    <property type="project" value="InterPro"/>
</dbReference>
<evidence type="ECO:0000256" key="7">
    <source>
        <dbReference type="ARBA" id="ARBA00053401"/>
    </source>
</evidence>
<feature type="compositionally biased region" description="Low complexity" evidence="13">
    <location>
        <begin position="7"/>
        <end position="18"/>
    </location>
</feature>
<dbReference type="InterPro" id="IPR009012">
    <property type="entry name" value="GrpE_head"/>
</dbReference>
<dbReference type="PRINTS" id="PR00773">
    <property type="entry name" value="GRPEPROTEIN"/>
</dbReference>
<comment type="subunit">
    <text evidence="3 10">Homodimer.</text>
</comment>
<evidence type="ECO:0000313" key="15">
    <source>
        <dbReference type="Proteomes" id="UP000824231"/>
    </source>
</evidence>
<feature type="region of interest" description="Disordered" evidence="13">
    <location>
        <begin position="1"/>
        <end position="41"/>
    </location>
</feature>
<dbReference type="GO" id="GO:0006457">
    <property type="term" value="P:protein folding"/>
    <property type="evidence" value="ECO:0007669"/>
    <property type="project" value="InterPro"/>
</dbReference>
<keyword evidence="4 10" id="KW-0963">Cytoplasm</keyword>
<feature type="compositionally biased region" description="Basic and acidic residues" evidence="13">
    <location>
        <begin position="19"/>
        <end position="41"/>
    </location>
</feature>
<comment type="subcellular location">
    <subcellularLocation>
        <location evidence="1 10">Cytoplasm</location>
    </subcellularLocation>
</comment>
<evidence type="ECO:0000256" key="4">
    <source>
        <dbReference type="ARBA" id="ARBA00022490"/>
    </source>
</evidence>
<dbReference type="PANTHER" id="PTHR21237">
    <property type="entry name" value="GRPE PROTEIN"/>
    <property type="match status" value="1"/>
</dbReference>
<reference evidence="14" key="2">
    <citation type="submission" date="2021-04" db="EMBL/GenBank/DDBJ databases">
        <authorList>
            <person name="Gilroy R."/>
        </authorList>
    </citation>
    <scope>NUCLEOTIDE SEQUENCE</scope>
    <source>
        <strain evidence="14">ChiSxjej3B15-572</strain>
    </source>
</reference>
<dbReference type="SUPFAM" id="SSF58014">
    <property type="entry name" value="Coiled-coil domain of nucleotide exchange factor GrpE"/>
    <property type="match status" value="1"/>
</dbReference>
<evidence type="ECO:0000256" key="12">
    <source>
        <dbReference type="RuleBase" id="RU004478"/>
    </source>
</evidence>
<organism evidence="14 15">
    <name type="scientific">Candidatus Limosilactobacillus merdigallinarum</name>
    <dbReference type="NCBI Taxonomy" id="2838652"/>
    <lineage>
        <taxon>Bacteria</taxon>
        <taxon>Bacillati</taxon>
        <taxon>Bacillota</taxon>
        <taxon>Bacilli</taxon>
        <taxon>Lactobacillales</taxon>
        <taxon>Lactobacillaceae</taxon>
        <taxon>Limosilactobacillus</taxon>
    </lineage>
</organism>
<dbReference type="AlphaFoldDB" id="A0A9D2ALR8"/>
<comment type="similarity">
    <text evidence="2 10 12">Belongs to the GrpE family.</text>
</comment>
<accession>A0A9D2ALR8</accession>
<dbReference type="Proteomes" id="UP000824231">
    <property type="component" value="Unassembled WGS sequence"/>
</dbReference>
<name>A0A9D2ALR8_9LACO</name>
<comment type="caution">
    <text evidence="14">The sequence shown here is derived from an EMBL/GenBank/DDBJ whole genome shotgun (WGS) entry which is preliminary data.</text>
</comment>
<reference evidence="14" key="1">
    <citation type="journal article" date="2021" name="PeerJ">
        <title>Extensive microbial diversity within the chicken gut microbiome revealed by metagenomics and culture.</title>
        <authorList>
            <person name="Gilroy R."/>
            <person name="Ravi A."/>
            <person name="Getino M."/>
            <person name="Pursley I."/>
            <person name="Horton D.L."/>
            <person name="Alikhan N.F."/>
            <person name="Baker D."/>
            <person name="Gharbi K."/>
            <person name="Hall N."/>
            <person name="Watson M."/>
            <person name="Adriaenssens E.M."/>
            <person name="Foster-Nyarko E."/>
            <person name="Jarju S."/>
            <person name="Secka A."/>
            <person name="Antonio M."/>
            <person name="Oren A."/>
            <person name="Chaudhuri R.R."/>
            <person name="La Ragione R."/>
            <person name="Hildebrand F."/>
            <person name="Pallen M.J."/>
        </authorList>
    </citation>
    <scope>NUCLEOTIDE SEQUENCE</scope>
    <source>
        <strain evidence="14">ChiSxjej3B15-572</strain>
    </source>
</reference>
<dbReference type="NCBIfam" id="NF010738">
    <property type="entry name" value="PRK14140.1"/>
    <property type="match status" value="1"/>
</dbReference>
<dbReference type="InterPro" id="IPR000740">
    <property type="entry name" value="GrpE"/>
</dbReference>
<dbReference type="FunFam" id="2.30.22.10:FF:000001">
    <property type="entry name" value="Protein GrpE"/>
    <property type="match status" value="1"/>
</dbReference>
<protein>
    <recommendedName>
        <fullName evidence="8 10">Protein GrpE</fullName>
    </recommendedName>
    <alternativeName>
        <fullName evidence="9 10">HSP-70 cofactor</fullName>
    </alternativeName>
</protein>
<dbReference type="HAMAP" id="MF_01151">
    <property type="entry name" value="GrpE"/>
    <property type="match status" value="1"/>
</dbReference>
<dbReference type="EMBL" id="DXFH01000027">
    <property type="protein sequence ID" value="HIX36080.1"/>
    <property type="molecule type" value="Genomic_DNA"/>
</dbReference>
<dbReference type="InterPro" id="IPR013805">
    <property type="entry name" value="GrpE_CC"/>
</dbReference>
<evidence type="ECO:0000256" key="5">
    <source>
        <dbReference type="ARBA" id="ARBA00023016"/>
    </source>
</evidence>
<evidence type="ECO:0000256" key="13">
    <source>
        <dbReference type="SAM" id="MobiDB-lite"/>
    </source>
</evidence>
<evidence type="ECO:0000256" key="1">
    <source>
        <dbReference type="ARBA" id="ARBA00004496"/>
    </source>
</evidence>
<keyword evidence="5 10" id="KW-0346">Stress response</keyword>
<dbReference type="GO" id="GO:0000774">
    <property type="term" value="F:adenyl-nucleotide exchange factor activity"/>
    <property type="evidence" value="ECO:0007669"/>
    <property type="project" value="InterPro"/>
</dbReference>
<dbReference type="GO" id="GO:0042803">
    <property type="term" value="F:protein homodimerization activity"/>
    <property type="evidence" value="ECO:0007669"/>
    <property type="project" value="InterPro"/>
</dbReference>
<evidence type="ECO:0000256" key="3">
    <source>
        <dbReference type="ARBA" id="ARBA00011738"/>
    </source>
</evidence>
<dbReference type="NCBIfam" id="NF010759">
    <property type="entry name" value="PRK14162.1"/>
    <property type="match status" value="1"/>
</dbReference>
<dbReference type="PROSITE" id="PS01071">
    <property type="entry name" value="GRPE"/>
    <property type="match status" value="1"/>
</dbReference>
<evidence type="ECO:0000256" key="8">
    <source>
        <dbReference type="ARBA" id="ARBA00072274"/>
    </source>
</evidence>
<evidence type="ECO:0000256" key="2">
    <source>
        <dbReference type="ARBA" id="ARBA00009054"/>
    </source>
</evidence>
<proteinExistence type="inferred from homology"/>
<evidence type="ECO:0000256" key="9">
    <source>
        <dbReference type="ARBA" id="ARBA00076414"/>
    </source>
</evidence>
<comment type="function">
    <text evidence="7 10 11">Participates actively in the response to hyperosmotic and heat shock by preventing the aggregation of stress-denatured proteins, in association with DnaK and GrpE. It is the nucleotide exchange factor for DnaK and may function as a thermosensor. Unfolded proteins bind initially to DnaJ; upon interaction with the DnaJ-bound protein, DnaK hydrolyzes its bound ATP, resulting in the formation of a stable complex. GrpE releases ADP from DnaK; ATP binding to DnaK triggers the release of the substrate protein, thus completing the reaction cycle. Several rounds of ATP-dependent interactions between DnaJ, DnaK and GrpE are required for fully efficient folding.</text>
</comment>
<evidence type="ECO:0000256" key="11">
    <source>
        <dbReference type="RuleBase" id="RU000639"/>
    </source>
</evidence>
<dbReference type="Gene3D" id="3.90.20.20">
    <property type="match status" value="1"/>
</dbReference>
<dbReference type="GO" id="GO:0051082">
    <property type="term" value="F:unfolded protein binding"/>
    <property type="evidence" value="ECO:0007669"/>
    <property type="project" value="TreeGrafter"/>
</dbReference>
<dbReference type="Gene3D" id="2.30.22.10">
    <property type="entry name" value="Head domain of nucleotide exchange factor GrpE"/>
    <property type="match status" value="1"/>
</dbReference>
<dbReference type="GO" id="GO:0005737">
    <property type="term" value="C:cytoplasm"/>
    <property type="evidence" value="ECO:0007669"/>
    <property type="project" value="UniProtKB-SubCell"/>
</dbReference>
<evidence type="ECO:0000256" key="6">
    <source>
        <dbReference type="ARBA" id="ARBA00023186"/>
    </source>
</evidence>
<keyword evidence="6 10" id="KW-0143">Chaperone</keyword>
<sequence>MAKTDTAKSASQVKSSAAKTDEKAAKKVDTKKTDVKSSADQVKELQKQIADLKKQLDDKDNQYLRAEAEIQNMTKRFNKERAQLAKYDGQDLATSILPVLDNLKRALAIEVTDENGAQLKKGIQMVHDHLEHALKEHSITEIEALNKPFDPTTQQAVQTVAASGDQKKDTVVKVLQAGYQMKDRVLRPAMVVVAQ</sequence>
<evidence type="ECO:0000256" key="10">
    <source>
        <dbReference type="HAMAP-Rule" id="MF_01151"/>
    </source>
</evidence>
<dbReference type="Pfam" id="PF01025">
    <property type="entry name" value="GrpE"/>
    <property type="match status" value="1"/>
</dbReference>
<evidence type="ECO:0000313" key="14">
    <source>
        <dbReference type="EMBL" id="HIX36080.1"/>
    </source>
</evidence>
<dbReference type="PANTHER" id="PTHR21237:SF23">
    <property type="entry name" value="GRPE PROTEIN HOMOLOG, MITOCHONDRIAL"/>
    <property type="match status" value="1"/>
</dbReference>
<gene>
    <name evidence="10 14" type="primary">grpE</name>
    <name evidence="14" type="ORF">H9856_06820</name>
</gene>
<dbReference type="SUPFAM" id="SSF51064">
    <property type="entry name" value="Head domain of nucleotide exchange factor GrpE"/>
    <property type="match status" value="1"/>
</dbReference>